<dbReference type="Proteomes" id="UP000192468">
    <property type="component" value="Unassembled WGS sequence"/>
</dbReference>
<keyword evidence="1" id="KW-1133">Transmembrane helix</keyword>
<feature type="transmembrane region" description="Helical" evidence="1">
    <location>
        <begin position="111"/>
        <end position="129"/>
    </location>
</feature>
<organism evidence="2 3">
    <name type="scientific">Clostridium acidisoli DSM 12555</name>
    <dbReference type="NCBI Taxonomy" id="1121291"/>
    <lineage>
        <taxon>Bacteria</taxon>
        <taxon>Bacillati</taxon>
        <taxon>Bacillota</taxon>
        <taxon>Clostridia</taxon>
        <taxon>Eubacteriales</taxon>
        <taxon>Clostridiaceae</taxon>
        <taxon>Clostridium</taxon>
    </lineage>
</organism>
<evidence type="ECO:0000313" key="2">
    <source>
        <dbReference type="EMBL" id="SMC25174.1"/>
    </source>
</evidence>
<keyword evidence="3" id="KW-1185">Reference proteome</keyword>
<proteinExistence type="predicted"/>
<feature type="transmembrane region" description="Helical" evidence="1">
    <location>
        <begin position="28"/>
        <end position="49"/>
    </location>
</feature>
<evidence type="ECO:0000313" key="3">
    <source>
        <dbReference type="Proteomes" id="UP000192468"/>
    </source>
</evidence>
<feature type="transmembrane region" description="Helical" evidence="1">
    <location>
        <begin position="81"/>
        <end position="99"/>
    </location>
</feature>
<protein>
    <recommendedName>
        <fullName evidence="4">Ferric reductase like transmembrane component</fullName>
    </recommendedName>
</protein>
<reference evidence="2 3" key="1">
    <citation type="submission" date="2017-04" db="EMBL/GenBank/DDBJ databases">
        <authorList>
            <person name="Afonso C.L."/>
            <person name="Miller P.J."/>
            <person name="Scott M.A."/>
            <person name="Spackman E."/>
            <person name="Goraichik I."/>
            <person name="Dimitrov K.M."/>
            <person name="Suarez D.L."/>
            <person name="Swayne D.E."/>
        </authorList>
    </citation>
    <scope>NUCLEOTIDE SEQUENCE [LARGE SCALE GENOMIC DNA]</scope>
    <source>
        <strain evidence="2 3">DSM 12555</strain>
    </source>
</reference>
<gene>
    <name evidence="2" type="ORF">SAMN02745134_02387</name>
</gene>
<dbReference type="EMBL" id="FWXH01000008">
    <property type="protein sequence ID" value="SMC25174.1"/>
    <property type="molecule type" value="Genomic_DNA"/>
</dbReference>
<dbReference type="AlphaFoldDB" id="A0A1W1XMT7"/>
<keyword evidence="1" id="KW-0472">Membrane</keyword>
<accession>A0A1W1XMT7</accession>
<keyword evidence="1" id="KW-0812">Transmembrane</keyword>
<feature type="transmembrane region" description="Helical" evidence="1">
    <location>
        <begin position="141"/>
        <end position="157"/>
    </location>
</feature>
<evidence type="ECO:0008006" key="4">
    <source>
        <dbReference type="Google" id="ProtNLM"/>
    </source>
</evidence>
<sequence>MLVFCRIHMLSLYIKATKGVIFMNLKHLISPLGMLTGIFFGIAILNFFVKYVNKTFINKLKSDKNNFKNIYRKFMRLIVKYHKILGTLALIFLVLHFYVSYSSGRLKSTGILAGIIMLVVVLLGFYGFYINKNMRGAWLKVHRVLAFVLLAAVALHVL</sequence>
<name>A0A1W1XMT7_9CLOT</name>
<evidence type="ECO:0000256" key="1">
    <source>
        <dbReference type="SAM" id="Phobius"/>
    </source>
</evidence>